<dbReference type="Pfam" id="PF22527">
    <property type="entry name" value="DEXQc_Suv3"/>
    <property type="match status" value="1"/>
</dbReference>
<comment type="caution">
    <text evidence="14">The sequence shown here is derived from an EMBL/GenBank/DDBJ whole genome shotgun (WGS) entry which is preliminary data.</text>
</comment>
<organism evidence="14 15">
    <name type="scientific">Scytalidium lignicola</name>
    <name type="common">Hyphomycete</name>
    <dbReference type="NCBI Taxonomy" id="5539"/>
    <lineage>
        <taxon>Eukaryota</taxon>
        <taxon>Fungi</taxon>
        <taxon>Dikarya</taxon>
        <taxon>Ascomycota</taxon>
        <taxon>Pezizomycotina</taxon>
        <taxon>Leotiomycetes</taxon>
        <taxon>Leotiomycetes incertae sedis</taxon>
        <taxon>Scytalidium</taxon>
    </lineage>
</organism>
<feature type="compositionally biased region" description="Basic and acidic residues" evidence="12">
    <location>
        <begin position="123"/>
        <end position="132"/>
    </location>
</feature>
<sequence>MVQNLLQPLPLTPYYLTNPIVMQSAVGKSGICALCSFRLAEWLVPSACPTSRRFVSSSTSHNGIAHQLLSTKRKGKSRSNLPRSRAGEYDRLRSGVNLEDRRDRHGDQLDQKVEHHAPRRRAPWRDEHPEIPTGRDRVKEMYKKPPQTPQQTFSDLVMEQYSNFIRGFGNWHRVKDQVKVWGITSEHNFRRRLVRFRTEIQDACDQAILLKKTSKEDNPLFYRLQQAFVDLDLGGLKTELRHAFINSAVGHKFTEEEEKAQKAVADLRYPIEWYPATRAIQRKIHLHVGPTNSGKTYRALKRLEAADSGIYAGPLRLLAHEVYSRFNALGKSCALITGEERRIPEGHDPRKTFSSCTVEMVPLNTRVDVAVIDEIQMIGNNSRGWAWTQALFGVQADEVHLCGELRTVPLIEDLCAAMGDKLEIHYYDRLSPLKSSKMSLKGDLKNLQKGDAIILFSRIALHAMKREVEKATGKRCAIVYGSLPPETRAQQAALFNDPDNDYDFLVASDAVGMGLNLSIKRIIFESVSKHDGHNMRVMETSEIKQIGGRAGRFRTARQAIVAANQEITSTDPQAQLPPPAEEADESVGLVTCLEEFDLPFVKAAMAREAEPIKTAGLFPPASVMSRFAAYFPKGTPFSYIVLKLHELSKLHPRYHLCDLGLHVDVADLIEEFNLTIADRLVFLAAPISLRDIGSHSIVKAFARCVAEQSGGDLLNIPELDLEILDYSPNREEGQDNKLYLESLESLHKALTLYLWLSYRFVGIFRSQALAFHVKGLAEQKIDECLDSMNYNLAADRKARTGKLKIEMEEMEAMRQGLFVGGESGEQMEAGKDERESDADEGAILGEEKPSKDIQISIRRM</sequence>
<dbReference type="Proteomes" id="UP000258309">
    <property type="component" value="Unassembled WGS sequence"/>
</dbReference>
<dbReference type="InterPro" id="IPR055206">
    <property type="entry name" value="DEXQc_SUV3"/>
</dbReference>
<dbReference type="SUPFAM" id="SSF52540">
    <property type="entry name" value="P-loop containing nucleoside triphosphate hydrolases"/>
    <property type="match status" value="1"/>
</dbReference>
<evidence type="ECO:0000256" key="12">
    <source>
        <dbReference type="SAM" id="MobiDB-lite"/>
    </source>
</evidence>
<feature type="region of interest" description="Disordered" evidence="12">
    <location>
        <begin position="54"/>
        <end position="132"/>
    </location>
</feature>
<dbReference type="InterPro" id="IPR050699">
    <property type="entry name" value="RNA-DNA_Helicase"/>
</dbReference>
<evidence type="ECO:0000259" key="13">
    <source>
        <dbReference type="PROSITE" id="PS51194"/>
    </source>
</evidence>
<dbReference type="InterPro" id="IPR044774">
    <property type="entry name" value="Suv3_DEXQc"/>
</dbReference>
<evidence type="ECO:0000313" key="15">
    <source>
        <dbReference type="Proteomes" id="UP000258309"/>
    </source>
</evidence>
<dbReference type="OMA" id="CTVEMFP"/>
<keyword evidence="5" id="KW-0547">Nucleotide-binding</keyword>
<dbReference type="Gene3D" id="3.40.50.300">
    <property type="entry name" value="P-loop containing nucleotide triphosphate hydrolases"/>
    <property type="match status" value="2"/>
</dbReference>
<feature type="region of interest" description="Disordered" evidence="12">
    <location>
        <begin position="821"/>
        <end position="860"/>
    </location>
</feature>
<dbReference type="InterPro" id="IPR001650">
    <property type="entry name" value="Helicase_C-like"/>
</dbReference>
<dbReference type="Pfam" id="PF18147">
    <property type="entry name" value="Suv3_C_1"/>
    <property type="match status" value="1"/>
</dbReference>
<evidence type="ECO:0000256" key="5">
    <source>
        <dbReference type="ARBA" id="ARBA00022741"/>
    </source>
</evidence>
<keyword evidence="6" id="KW-0378">Hydrolase</keyword>
<keyword evidence="9" id="KW-0809">Transit peptide</keyword>
<evidence type="ECO:0000256" key="4">
    <source>
        <dbReference type="ARBA" id="ARBA00012552"/>
    </source>
</evidence>
<evidence type="ECO:0000256" key="3">
    <source>
        <dbReference type="ARBA" id="ARBA00004173"/>
    </source>
</evidence>
<evidence type="ECO:0000256" key="7">
    <source>
        <dbReference type="ARBA" id="ARBA00022806"/>
    </source>
</evidence>
<dbReference type="InterPro" id="IPR027417">
    <property type="entry name" value="P-loop_NTPase"/>
</dbReference>
<keyword evidence="10" id="KW-0496">Mitochondrion</keyword>
<dbReference type="GO" id="GO:0016787">
    <property type="term" value="F:hydrolase activity"/>
    <property type="evidence" value="ECO:0007669"/>
    <property type="project" value="UniProtKB-KW"/>
</dbReference>
<comment type="catalytic activity">
    <reaction evidence="11">
        <text>ATP + H2O = ADP + phosphate + H(+)</text>
        <dbReference type="Rhea" id="RHEA:13065"/>
        <dbReference type="ChEBI" id="CHEBI:15377"/>
        <dbReference type="ChEBI" id="CHEBI:15378"/>
        <dbReference type="ChEBI" id="CHEBI:30616"/>
        <dbReference type="ChEBI" id="CHEBI:43474"/>
        <dbReference type="ChEBI" id="CHEBI:456216"/>
        <dbReference type="EC" id="3.6.4.13"/>
    </reaction>
</comment>
<comment type="cofactor">
    <cofactor evidence="2">
        <name>Mg(2+)</name>
        <dbReference type="ChEBI" id="CHEBI:18420"/>
    </cofactor>
</comment>
<dbReference type="FunFam" id="1.20.272.40:FF:000002">
    <property type="entry name" value="ATP-dependent RNA helicase SUV3, mitochondrial"/>
    <property type="match status" value="1"/>
</dbReference>
<dbReference type="STRING" id="5539.A0A3E2H0U6"/>
<feature type="domain" description="Helicase C-terminal" evidence="13">
    <location>
        <begin position="439"/>
        <end position="604"/>
    </location>
</feature>
<keyword evidence="7" id="KW-0347">Helicase</keyword>
<dbReference type="Pfam" id="PF00271">
    <property type="entry name" value="Helicase_C"/>
    <property type="match status" value="1"/>
</dbReference>
<evidence type="ECO:0000256" key="1">
    <source>
        <dbReference type="ARBA" id="ARBA00001936"/>
    </source>
</evidence>
<keyword evidence="8" id="KW-0067">ATP-binding</keyword>
<keyword evidence="15" id="KW-1185">Reference proteome</keyword>
<evidence type="ECO:0000256" key="6">
    <source>
        <dbReference type="ARBA" id="ARBA00022801"/>
    </source>
</evidence>
<evidence type="ECO:0000256" key="10">
    <source>
        <dbReference type="ARBA" id="ARBA00023128"/>
    </source>
</evidence>
<feature type="non-terminal residue" evidence="14">
    <location>
        <position position="860"/>
    </location>
</feature>
<evidence type="ECO:0000256" key="9">
    <source>
        <dbReference type="ARBA" id="ARBA00022946"/>
    </source>
</evidence>
<dbReference type="GO" id="GO:0005524">
    <property type="term" value="F:ATP binding"/>
    <property type="evidence" value="ECO:0007669"/>
    <property type="project" value="UniProtKB-KW"/>
</dbReference>
<dbReference type="CDD" id="cd17913">
    <property type="entry name" value="DEXQc_Suv3"/>
    <property type="match status" value="1"/>
</dbReference>
<feature type="compositionally biased region" description="Basic and acidic residues" evidence="12">
    <location>
        <begin position="85"/>
        <end position="116"/>
    </location>
</feature>
<dbReference type="InterPro" id="IPR022192">
    <property type="entry name" value="SUV3_C"/>
</dbReference>
<evidence type="ECO:0000256" key="8">
    <source>
        <dbReference type="ARBA" id="ARBA00022840"/>
    </source>
</evidence>
<dbReference type="CDD" id="cd18805">
    <property type="entry name" value="SF2_C_suv3"/>
    <property type="match status" value="1"/>
</dbReference>
<gene>
    <name evidence="14" type="ORF">B7463_g9735</name>
</gene>
<dbReference type="FunFam" id="3.40.50.300:FF:000269">
    <property type="entry name" value="ATP-dependent RNA helicase SUPV3L1, mitochondrial"/>
    <property type="match status" value="1"/>
</dbReference>
<dbReference type="PANTHER" id="PTHR12131:SF1">
    <property type="entry name" value="ATP-DEPENDENT RNA HELICASE SUPV3L1, MITOCHONDRIAL-RELATED"/>
    <property type="match status" value="1"/>
</dbReference>
<reference evidence="14 15" key="1">
    <citation type="submission" date="2018-05" db="EMBL/GenBank/DDBJ databases">
        <title>Draft genome sequence of Scytalidium lignicola DSM 105466, a ubiquitous saprotrophic fungus.</title>
        <authorList>
            <person name="Buettner E."/>
            <person name="Gebauer A.M."/>
            <person name="Hofrichter M."/>
            <person name="Liers C."/>
            <person name="Kellner H."/>
        </authorList>
    </citation>
    <scope>NUCLEOTIDE SEQUENCE [LARGE SCALE GENOMIC DNA]</scope>
    <source>
        <strain evidence="14 15">DSM 105466</strain>
    </source>
</reference>
<comment type="cofactor">
    <cofactor evidence="1">
        <name>Mn(2+)</name>
        <dbReference type="ChEBI" id="CHEBI:29035"/>
    </cofactor>
</comment>
<dbReference type="Gene3D" id="1.20.272.40">
    <property type="match status" value="1"/>
</dbReference>
<dbReference type="GO" id="GO:0003724">
    <property type="term" value="F:RNA helicase activity"/>
    <property type="evidence" value="ECO:0007669"/>
    <property type="project" value="UniProtKB-EC"/>
</dbReference>
<dbReference type="SMART" id="SM00490">
    <property type="entry name" value="HELICc"/>
    <property type="match status" value="1"/>
</dbReference>
<accession>A0A3E2H0U6</accession>
<evidence type="ECO:0000256" key="2">
    <source>
        <dbReference type="ARBA" id="ARBA00001946"/>
    </source>
</evidence>
<dbReference type="InterPro" id="IPR041082">
    <property type="entry name" value="Suv3_C_1"/>
</dbReference>
<dbReference type="OrthoDB" id="6692397at2759"/>
<dbReference type="Gene3D" id="1.20.58.1080">
    <property type="match status" value="1"/>
</dbReference>
<dbReference type="AlphaFoldDB" id="A0A3E2H0U6"/>
<comment type="subcellular location">
    <subcellularLocation>
        <location evidence="3">Mitochondrion</location>
    </subcellularLocation>
</comment>
<dbReference type="EMBL" id="NCSJ02000252">
    <property type="protein sequence ID" value="RFU26603.1"/>
    <property type="molecule type" value="Genomic_DNA"/>
</dbReference>
<name>A0A3E2H0U6_SCYLI</name>
<dbReference type="FunFam" id="3.40.50.300:FF:000957">
    <property type="entry name" value="ATP-dependent RNA helicase SUV3L, mitochondrial"/>
    <property type="match status" value="1"/>
</dbReference>
<evidence type="ECO:0000313" key="14">
    <source>
        <dbReference type="EMBL" id="RFU26603.1"/>
    </source>
</evidence>
<dbReference type="Pfam" id="PF12513">
    <property type="entry name" value="SUV3_C"/>
    <property type="match status" value="1"/>
</dbReference>
<evidence type="ECO:0000256" key="11">
    <source>
        <dbReference type="ARBA" id="ARBA00047984"/>
    </source>
</evidence>
<dbReference type="GO" id="GO:0045025">
    <property type="term" value="C:mitochondrial degradosome"/>
    <property type="evidence" value="ECO:0007669"/>
    <property type="project" value="TreeGrafter"/>
</dbReference>
<dbReference type="EC" id="3.6.4.13" evidence="4"/>
<dbReference type="PROSITE" id="PS51194">
    <property type="entry name" value="HELICASE_CTER"/>
    <property type="match status" value="1"/>
</dbReference>
<proteinExistence type="predicted"/>
<dbReference type="PANTHER" id="PTHR12131">
    <property type="entry name" value="ATP-DEPENDENT RNA AND DNA HELICASE"/>
    <property type="match status" value="1"/>
</dbReference>
<feature type="non-terminal residue" evidence="14">
    <location>
        <position position="1"/>
    </location>
</feature>
<dbReference type="GO" id="GO:0000965">
    <property type="term" value="P:mitochondrial RNA 3'-end processing"/>
    <property type="evidence" value="ECO:0007669"/>
    <property type="project" value="TreeGrafter"/>
</dbReference>
<protein>
    <recommendedName>
        <fullName evidence="4">RNA helicase</fullName>
        <ecNumber evidence="4">3.6.4.13</ecNumber>
    </recommendedName>
</protein>